<proteinExistence type="predicted"/>
<dbReference type="InterPro" id="IPR025332">
    <property type="entry name" value="DUF4238"/>
</dbReference>
<sequence length="321" mass="36536">MPLDHFVSQVHLKNWYDAKLGKRMHAIRKTDLKRYQCDSASQCRVEDGNTNKYLQDQRAVEEFLKTIEGQYNVSVDELRQGKPTGEAIYAISGFVSYVMSCSPAAMRINTPMFAGSVQMMAGMLDRRGDLAAVPAELGGGTIGEMIADGRVVVNVDPKYPQAVGIGTIMDRVSSFGNFAWDILVNTHEDTPFFTSDYPIANEDTDDPRILNRIVPLAPNLAIRIRPHLRTNRAKGFEFRDFRSSMMNLRRSEVVDINRRLIRSAETVVFYSKYLEWIPDFVKKNRNFRVEGWNENFDTGRGILQLSRQNTRPYNYGAGENT</sequence>
<dbReference type="GeneID" id="68847067"/>
<dbReference type="eggNOG" id="ENOG502Z80N">
    <property type="taxonomic scope" value="Bacteria"/>
</dbReference>
<dbReference type="AlphaFoldDB" id="A0NUE6"/>
<organism evidence="1 2">
    <name type="scientific">Roseibium aggregatum (strain ATCC 25650 / DSM 13394 / JCM 20685 / NBRC 16684 / NCIMB 2208 / IAM 12614 / B1)</name>
    <name type="common">Stappia aggregata</name>
    <dbReference type="NCBI Taxonomy" id="384765"/>
    <lineage>
        <taxon>Bacteria</taxon>
        <taxon>Pseudomonadati</taxon>
        <taxon>Pseudomonadota</taxon>
        <taxon>Alphaproteobacteria</taxon>
        <taxon>Hyphomicrobiales</taxon>
        <taxon>Stappiaceae</taxon>
        <taxon>Roseibium</taxon>
    </lineage>
</organism>
<gene>
    <name evidence="1" type="ORF">SIAM614_02686</name>
</gene>
<evidence type="ECO:0000313" key="2">
    <source>
        <dbReference type="Proteomes" id="UP000004848"/>
    </source>
</evidence>
<dbReference type="Pfam" id="PF14022">
    <property type="entry name" value="DUF4238"/>
    <property type="match status" value="1"/>
</dbReference>
<dbReference type="Proteomes" id="UP000004848">
    <property type="component" value="Unassembled WGS sequence"/>
</dbReference>
<evidence type="ECO:0008006" key="3">
    <source>
        <dbReference type="Google" id="ProtNLM"/>
    </source>
</evidence>
<reference evidence="1 2" key="1">
    <citation type="submission" date="2006-05" db="EMBL/GenBank/DDBJ databases">
        <authorList>
            <person name="King G."/>
            <person name="Ferriera S."/>
            <person name="Johnson J."/>
            <person name="Kravitz S."/>
            <person name="Beeson K."/>
            <person name="Sutton G."/>
            <person name="Rogers Y.-H."/>
            <person name="Friedman R."/>
            <person name="Frazier M."/>
            <person name="Venter J.C."/>
        </authorList>
    </citation>
    <scope>NUCLEOTIDE SEQUENCE [LARGE SCALE GENOMIC DNA]</scope>
    <source>
        <strain evidence="2">ATCC 25650 / DSM 13394 / JCM 20685 / NBRC 16684 / NCIMB 2208 / IAM 12614 / B1</strain>
    </source>
</reference>
<accession>A0NUE6</accession>
<name>A0NUE6_ROSAI</name>
<dbReference type="RefSeq" id="WP_006935365.1">
    <property type="nucleotide sequence ID" value="NZ_AAUW01000009.1"/>
</dbReference>
<dbReference type="EMBL" id="AAUW01000009">
    <property type="protein sequence ID" value="EAV43548.1"/>
    <property type="molecule type" value="Genomic_DNA"/>
</dbReference>
<protein>
    <recommendedName>
        <fullName evidence="3">DUF4238 domain-containing protein</fullName>
    </recommendedName>
</protein>
<comment type="caution">
    <text evidence="1">The sequence shown here is derived from an EMBL/GenBank/DDBJ whole genome shotgun (WGS) entry which is preliminary data.</text>
</comment>
<dbReference type="OrthoDB" id="7593563at2"/>
<evidence type="ECO:0000313" key="1">
    <source>
        <dbReference type="EMBL" id="EAV43548.1"/>
    </source>
</evidence>